<dbReference type="Proteomes" id="UP000078387">
    <property type="component" value="Unassembled WGS sequence"/>
</dbReference>
<dbReference type="VEuPathDB" id="AmoebaDB:EHI5A_086580"/>
<dbReference type="AlphaFoldDB" id="A0A5K1UMG3"/>
<dbReference type="VEuPathDB" id="AmoebaDB:KM1_100260"/>
<reference evidence="1 2" key="1">
    <citation type="submission" date="2016-05" db="EMBL/GenBank/DDBJ databases">
        <title>First whole genome sequencing of Entamoeba histolytica HM1:IMSS-clone-6.</title>
        <authorList>
            <person name="Mukherjee Avik.K."/>
            <person name="Izumyama S."/>
            <person name="Nakada-Tsukui K."/>
            <person name="Nozaki T."/>
        </authorList>
    </citation>
    <scope>NUCLEOTIDE SEQUENCE [LARGE SCALE GENOMIC DNA]</scope>
    <source>
        <strain evidence="1 2">HM1:IMSS clone 6</strain>
    </source>
</reference>
<evidence type="ECO:0000313" key="2">
    <source>
        <dbReference type="Proteomes" id="UP000078387"/>
    </source>
</evidence>
<dbReference type="EMBL" id="BDEQ01000001">
    <property type="protein sequence ID" value="GAT98730.1"/>
    <property type="molecule type" value="Genomic_DNA"/>
</dbReference>
<sequence length="119" mass="13754">MKRLSKKTVILIKTQLSEIERKNTDPLPDELLRRVVQQIREGLLTQSLDELIICCSSLQGELKIKELKIKKFINGLNGEDTKTYEDKIILLMKVRKSISSILQQLNFQKKVILTQTTLC</sequence>
<name>A0A5K1UMG3_ENTHI</name>
<gene>
    <name evidence="1" type="ORF">CL6EHI_066730</name>
</gene>
<accession>A0A5K1UMG3</accession>
<dbReference type="VEuPathDB" id="AmoebaDB:EHI8A_052530"/>
<comment type="caution">
    <text evidence="1">The sequence shown here is derived from an EMBL/GenBank/DDBJ whole genome shotgun (WGS) entry which is preliminary data.</text>
</comment>
<dbReference type="VEuPathDB" id="AmoebaDB:EHI_066730"/>
<evidence type="ECO:0000313" key="1">
    <source>
        <dbReference type="EMBL" id="GAT98730.1"/>
    </source>
</evidence>
<dbReference type="VEuPathDB" id="AmoebaDB:EHI7A_052810"/>
<protein>
    <submittedName>
        <fullName evidence="1">Uncharacterized protein</fullName>
    </submittedName>
</protein>
<organism evidence="1 2">
    <name type="scientific">Entamoeba histolytica</name>
    <dbReference type="NCBI Taxonomy" id="5759"/>
    <lineage>
        <taxon>Eukaryota</taxon>
        <taxon>Amoebozoa</taxon>
        <taxon>Evosea</taxon>
        <taxon>Archamoebae</taxon>
        <taxon>Mastigamoebida</taxon>
        <taxon>Entamoebidae</taxon>
        <taxon>Entamoeba</taxon>
    </lineage>
</organism>
<proteinExistence type="predicted"/>